<accession>A0A1V8YH99</accession>
<feature type="compositionally biased region" description="Polar residues" evidence="1">
    <location>
        <begin position="40"/>
        <end position="54"/>
    </location>
</feature>
<feature type="region of interest" description="Disordered" evidence="1">
    <location>
        <begin position="28"/>
        <end position="54"/>
    </location>
</feature>
<name>A0A1V8YH99_9ENTE</name>
<dbReference type="EMBL" id="MJEA01000001">
    <property type="protein sequence ID" value="OQO71521.1"/>
    <property type="molecule type" value="Genomic_DNA"/>
</dbReference>
<dbReference type="OrthoDB" id="2184796at2"/>
<proteinExistence type="predicted"/>
<protein>
    <recommendedName>
        <fullName evidence="4">Lipoprotein</fullName>
    </recommendedName>
</protein>
<evidence type="ECO:0000313" key="2">
    <source>
        <dbReference type="EMBL" id="OQO71521.1"/>
    </source>
</evidence>
<dbReference type="STRING" id="112904.BH747_01430"/>
<evidence type="ECO:0008006" key="4">
    <source>
        <dbReference type="Google" id="ProtNLM"/>
    </source>
</evidence>
<sequence length="146" mass="16085">MRKVSVNLLFLLIVLLLIGCRIEVNSPQSARDDNYGVGTENMSSTTSSDKNNLASTWSQTGTGDIVYSQLSLKKGAMILSVDFTNGKQIAIRLLDNDGTVVGTLTKKQTNYKGEQVIQIPKDGDNYMIEIQSDGEWQINLKITVLK</sequence>
<evidence type="ECO:0000256" key="1">
    <source>
        <dbReference type="SAM" id="MobiDB-lite"/>
    </source>
</evidence>
<dbReference type="AlphaFoldDB" id="A0A1V8YH99"/>
<organism evidence="2 3">
    <name type="scientific">Enterococcus villorum</name>
    <dbReference type="NCBI Taxonomy" id="112904"/>
    <lineage>
        <taxon>Bacteria</taxon>
        <taxon>Bacillati</taxon>
        <taxon>Bacillota</taxon>
        <taxon>Bacilli</taxon>
        <taxon>Lactobacillales</taxon>
        <taxon>Enterococcaceae</taxon>
        <taxon>Enterococcus</taxon>
    </lineage>
</organism>
<dbReference type="PROSITE" id="PS51257">
    <property type="entry name" value="PROKAR_LIPOPROTEIN"/>
    <property type="match status" value="1"/>
</dbReference>
<evidence type="ECO:0000313" key="3">
    <source>
        <dbReference type="Proteomes" id="UP000192477"/>
    </source>
</evidence>
<dbReference type="Proteomes" id="UP000192477">
    <property type="component" value="Unassembled WGS sequence"/>
</dbReference>
<reference evidence="2 3" key="1">
    <citation type="journal article" date="2017" name="BMC Microbiol.">
        <title>Comparative genomics of Enterococcus spp. isolated from bovine feces.</title>
        <authorList>
            <person name="Beukers A.G."/>
            <person name="Zaheer R."/>
            <person name="Goji N."/>
            <person name="Amoako K.K."/>
            <person name="Chaves A.V."/>
            <person name="Ward M.P."/>
            <person name="McAllister T.A."/>
        </authorList>
    </citation>
    <scope>NUCLEOTIDE SEQUENCE [LARGE SCALE GENOMIC DNA]</scope>
    <source>
        <strain evidence="2 3">F1129D 143</strain>
    </source>
</reference>
<gene>
    <name evidence="2" type="ORF">BH747_01430</name>
</gene>
<dbReference type="RefSeq" id="WP_081181713.1">
    <property type="nucleotide sequence ID" value="NZ_MJEA01000001.1"/>
</dbReference>
<comment type="caution">
    <text evidence="2">The sequence shown here is derived from an EMBL/GenBank/DDBJ whole genome shotgun (WGS) entry which is preliminary data.</text>
</comment>